<protein>
    <submittedName>
        <fullName evidence="2">Toxin Doc</fullName>
    </submittedName>
</protein>
<dbReference type="PANTHER" id="PTHR39426">
    <property type="entry name" value="HOMOLOGY TO DEATH-ON-CURING PROTEIN OF PHAGE P1"/>
    <property type="match status" value="1"/>
</dbReference>
<dbReference type="PROSITE" id="PS51459">
    <property type="entry name" value="FIDO"/>
    <property type="match status" value="1"/>
</dbReference>
<dbReference type="EMBL" id="JXYS01000114">
    <property type="protein sequence ID" value="KJF15870.1"/>
    <property type="molecule type" value="Genomic_DNA"/>
</dbReference>
<gene>
    <name evidence="2" type="primary">doc2</name>
    <name evidence="2" type="ORF">AXFE_32740</name>
</gene>
<dbReference type="GO" id="GO:0016301">
    <property type="term" value="F:kinase activity"/>
    <property type="evidence" value="ECO:0007669"/>
    <property type="project" value="InterPro"/>
</dbReference>
<evidence type="ECO:0000313" key="2">
    <source>
        <dbReference type="EMBL" id="KJF15870.1"/>
    </source>
</evidence>
<name>A0A0D8HD50_9ACTN</name>
<dbReference type="InterPro" id="IPR006440">
    <property type="entry name" value="Doc"/>
</dbReference>
<dbReference type="STRING" id="1280514.AXFE_32740"/>
<dbReference type="Gene3D" id="1.20.120.1870">
    <property type="entry name" value="Fic/DOC protein, Fido domain"/>
    <property type="match status" value="1"/>
</dbReference>
<organism evidence="2 3">
    <name type="scientific">Acidithrix ferrooxidans</name>
    <dbReference type="NCBI Taxonomy" id="1280514"/>
    <lineage>
        <taxon>Bacteria</taxon>
        <taxon>Bacillati</taxon>
        <taxon>Actinomycetota</taxon>
        <taxon>Acidimicrobiia</taxon>
        <taxon>Acidimicrobiales</taxon>
        <taxon>Acidimicrobiaceae</taxon>
        <taxon>Acidithrix</taxon>
    </lineage>
</organism>
<feature type="domain" description="Fido" evidence="1">
    <location>
        <begin position="1"/>
        <end position="76"/>
    </location>
</feature>
<evidence type="ECO:0000313" key="3">
    <source>
        <dbReference type="Proteomes" id="UP000032360"/>
    </source>
</evidence>
<reference evidence="2 3" key="1">
    <citation type="submission" date="2015-01" db="EMBL/GenBank/DDBJ databases">
        <title>Draft genome of the acidophilic iron oxidizer Acidithrix ferrooxidans strain Py-F3.</title>
        <authorList>
            <person name="Poehlein A."/>
            <person name="Eisen S."/>
            <person name="Schloemann M."/>
            <person name="Johnson B.D."/>
            <person name="Daniel R."/>
            <person name="Muehling M."/>
        </authorList>
    </citation>
    <scope>NUCLEOTIDE SEQUENCE [LARGE SCALE GENOMIC DNA]</scope>
    <source>
        <strain evidence="2 3">Py-F3</strain>
    </source>
</reference>
<accession>A0A0D8HD50</accession>
<dbReference type="Pfam" id="PF02661">
    <property type="entry name" value="Fic"/>
    <property type="match status" value="1"/>
</dbReference>
<sequence length="76" mass="8462">MIRRLDIGPIRDVGLLDSAINRPRSRFHGEEAYATFSFKAAALLQSITKNHALTDGNKRLAWLSTVVFCDLNGYAP</sequence>
<dbReference type="InterPro" id="IPR053737">
    <property type="entry name" value="Type_II_TA_Toxin"/>
</dbReference>
<dbReference type="PANTHER" id="PTHR39426:SF1">
    <property type="entry name" value="HOMOLOGY TO DEATH-ON-CURING PROTEIN OF PHAGE P1"/>
    <property type="match status" value="1"/>
</dbReference>
<comment type="caution">
    <text evidence="2">The sequence shown here is derived from an EMBL/GenBank/DDBJ whole genome shotgun (WGS) entry which is preliminary data.</text>
</comment>
<proteinExistence type="predicted"/>
<evidence type="ECO:0000259" key="1">
    <source>
        <dbReference type="PROSITE" id="PS51459"/>
    </source>
</evidence>
<keyword evidence="3" id="KW-1185">Reference proteome</keyword>
<dbReference type="AlphaFoldDB" id="A0A0D8HD50"/>
<dbReference type="InterPro" id="IPR003812">
    <property type="entry name" value="Fido"/>
</dbReference>
<dbReference type="Proteomes" id="UP000032360">
    <property type="component" value="Unassembled WGS sequence"/>
</dbReference>